<protein>
    <submittedName>
        <fullName evidence="1">Uncharacterized protein</fullName>
    </submittedName>
</protein>
<proteinExistence type="predicted"/>
<evidence type="ECO:0000313" key="1">
    <source>
        <dbReference type="EMBL" id="DAD73383.1"/>
    </source>
</evidence>
<reference evidence="1" key="1">
    <citation type="journal article" date="2021" name="Proc. Natl. Acad. Sci. U.S.A.">
        <title>A Catalog of Tens of Thousands of Viruses from Human Metagenomes Reveals Hidden Associations with Chronic Diseases.</title>
        <authorList>
            <person name="Tisza M.J."/>
            <person name="Buck C.B."/>
        </authorList>
    </citation>
    <scope>NUCLEOTIDE SEQUENCE</scope>
    <source>
        <strain evidence="1">CtKm44</strain>
    </source>
</reference>
<name>A0A8S5LU73_9CAUD</name>
<organism evidence="1">
    <name type="scientific">Siphoviridae sp. ctKm44</name>
    <dbReference type="NCBI Taxonomy" id="2826245"/>
    <lineage>
        <taxon>Viruses</taxon>
        <taxon>Duplodnaviria</taxon>
        <taxon>Heunggongvirae</taxon>
        <taxon>Uroviricota</taxon>
        <taxon>Caudoviricetes</taxon>
    </lineage>
</organism>
<sequence>MSDNWNRIMSQGLVTRDIAKLKRIVARMDTVEEMTLRDFKKLLDFPEDRFDPRDHDYLWIKSKISIRPVYDGSKWQICCKFKKKEA</sequence>
<accession>A0A8S5LU73</accession>
<dbReference type="EMBL" id="BK014735">
    <property type="protein sequence ID" value="DAD73383.1"/>
    <property type="molecule type" value="Genomic_DNA"/>
</dbReference>